<dbReference type="STRING" id="222136.BBW65_05655"/>
<dbReference type="AlphaFoldDB" id="A0A1B1U689"/>
<protein>
    <submittedName>
        <fullName evidence="2">Uncharacterized protein</fullName>
    </submittedName>
</protein>
<sequence length="77" mass="9133">MATSDNELENEQKDEHKQDEKRINPKRQARKEGKESENRIKGLLEIIKNKINKLIIFPICLINKRSKKEKISPTKNY</sequence>
<feature type="region of interest" description="Disordered" evidence="1">
    <location>
        <begin position="1"/>
        <end position="39"/>
    </location>
</feature>
<proteinExistence type="predicted"/>
<evidence type="ECO:0000313" key="2">
    <source>
        <dbReference type="EMBL" id="ANV98314.1"/>
    </source>
</evidence>
<name>A0A1B1U689_9HELI</name>
<evidence type="ECO:0000313" key="3">
    <source>
        <dbReference type="Proteomes" id="UP000092884"/>
    </source>
</evidence>
<accession>A0A1B1U689</accession>
<feature type="compositionally biased region" description="Basic and acidic residues" evidence="1">
    <location>
        <begin position="10"/>
        <end position="23"/>
    </location>
</feature>
<gene>
    <name evidence="2" type="ORF">BBW65_05655</name>
</gene>
<dbReference type="EMBL" id="CP016503">
    <property type="protein sequence ID" value="ANV98314.1"/>
    <property type="molecule type" value="Genomic_DNA"/>
</dbReference>
<organism evidence="2 3">
    <name type="scientific">Helicobacter enhydrae</name>
    <dbReference type="NCBI Taxonomy" id="222136"/>
    <lineage>
        <taxon>Bacteria</taxon>
        <taxon>Pseudomonadati</taxon>
        <taxon>Campylobacterota</taxon>
        <taxon>Epsilonproteobacteria</taxon>
        <taxon>Campylobacterales</taxon>
        <taxon>Helicobacteraceae</taxon>
        <taxon>Helicobacter</taxon>
    </lineage>
</organism>
<reference evidence="3" key="1">
    <citation type="submission" date="2016-07" db="EMBL/GenBank/DDBJ databases">
        <authorList>
            <person name="Florea S."/>
            <person name="Webb J.S."/>
            <person name="Jaromczyk J."/>
            <person name="Schardl C.L."/>
        </authorList>
    </citation>
    <scope>NUCLEOTIDE SEQUENCE [LARGE SCALE GENOMIC DNA]</scope>
    <source>
        <strain evidence="3">MIT 01-6242</strain>
    </source>
</reference>
<dbReference type="RefSeq" id="WP_066340880.1">
    <property type="nucleotide sequence ID" value="NZ_CP016503.1"/>
</dbReference>
<feature type="compositionally biased region" description="Basic and acidic residues" evidence="1">
    <location>
        <begin position="30"/>
        <end position="39"/>
    </location>
</feature>
<dbReference type="Proteomes" id="UP000092884">
    <property type="component" value="Chromosome"/>
</dbReference>
<keyword evidence="3" id="KW-1185">Reference proteome</keyword>
<evidence type="ECO:0000256" key="1">
    <source>
        <dbReference type="SAM" id="MobiDB-lite"/>
    </source>
</evidence>
<dbReference type="KEGG" id="het:BBW65_05655"/>